<name>A0A8J2I3R4_9PLEO</name>
<organism evidence="1 2">
    <name type="scientific">Alternaria atra</name>
    <dbReference type="NCBI Taxonomy" id="119953"/>
    <lineage>
        <taxon>Eukaryota</taxon>
        <taxon>Fungi</taxon>
        <taxon>Dikarya</taxon>
        <taxon>Ascomycota</taxon>
        <taxon>Pezizomycotina</taxon>
        <taxon>Dothideomycetes</taxon>
        <taxon>Pleosporomycetidae</taxon>
        <taxon>Pleosporales</taxon>
        <taxon>Pleosporineae</taxon>
        <taxon>Pleosporaceae</taxon>
        <taxon>Alternaria</taxon>
        <taxon>Alternaria sect. Ulocladioides</taxon>
    </lineage>
</organism>
<dbReference type="AlphaFoldDB" id="A0A8J2I3R4"/>
<evidence type="ECO:0000313" key="2">
    <source>
        <dbReference type="Proteomes" id="UP000676310"/>
    </source>
</evidence>
<dbReference type="PANTHER" id="PTHR38790:SF4">
    <property type="entry name" value="2EXR DOMAIN-CONTAINING PROTEIN"/>
    <property type="match status" value="1"/>
</dbReference>
<keyword evidence="2" id="KW-1185">Reference proteome</keyword>
<evidence type="ECO:0000313" key="1">
    <source>
        <dbReference type="EMBL" id="CAG5170458.1"/>
    </source>
</evidence>
<dbReference type="RefSeq" id="XP_043170749.1">
    <property type="nucleotide sequence ID" value="XM_043314814.1"/>
</dbReference>
<gene>
    <name evidence="1" type="ORF">ALTATR162_LOCUS7186</name>
</gene>
<dbReference type="OrthoDB" id="5413827at2759"/>
<reference evidence="1" key="1">
    <citation type="submission" date="2021-05" db="EMBL/GenBank/DDBJ databases">
        <authorList>
            <person name="Stam R."/>
        </authorList>
    </citation>
    <scope>NUCLEOTIDE SEQUENCE</scope>
    <source>
        <strain evidence="1">CS162</strain>
    </source>
</reference>
<comment type="caution">
    <text evidence="1">The sequence shown here is derived from an EMBL/GenBank/DDBJ whole genome shotgun (WGS) entry which is preliminary data.</text>
</comment>
<sequence>MYSSTEAVPERVRYYDRSIMLMDRLAAISQRNHRKSLLLRLPAELRNKIYEYVFLSHPVRPFREHREWPHWAYPRSQLNLLEACRQIYFEAKLFPFALNVFVGYAEHVIELLLTTFTAFQTDIISNVRLYVDAFGVYRDGKIPEAGLKAWFIDELGDLCQLVSLREVTLIWFGSDIEVVREHLNMMILEIFKGSGRADIKVVVQYFD</sequence>
<proteinExistence type="predicted"/>
<protein>
    <submittedName>
        <fullName evidence="1">Uncharacterized protein</fullName>
    </submittedName>
</protein>
<accession>A0A8J2I3R4</accession>
<dbReference type="EMBL" id="CAJRGZ010000022">
    <property type="protein sequence ID" value="CAG5170458.1"/>
    <property type="molecule type" value="Genomic_DNA"/>
</dbReference>
<dbReference type="Proteomes" id="UP000676310">
    <property type="component" value="Unassembled WGS sequence"/>
</dbReference>
<dbReference type="PANTHER" id="PTHR38790">
    <property type="entry name" value="2EXR DOMAIN-CONTAINING PROTEIN-RELATED"/>
    <property type="match status" value="1"/>
</dbReference>
<dbReference type="GeneID" id="67019158"/>